<name>A0A1R3TA03_9HYPH</name>
<dbReference type="SUPFAM" id="SSF54001">
    <property type="entry name" value="Cysteine proteinases"/>
    <property type="match status" value="1"/>
</dbReference>
<sequence length="202" mass="22547">MLIKQTDYHRIYRVINSLLINENADPTTASMYFSTFGAFILEHHYKVKAKPKGGLAAYNLDGKLILFADHRDDGHVTGAGENFHCWVEADGWAIDFMAPTFTQAARDLSVPSKMFQKPLSSMAPSINDLAKSGDFFYKSEPEASARRFADWRKQAMIGDLATIAAGWFRKSPKQMQTSISVSDNKGQSSIIPMSRNSLVGTW</sequence>
<dbReference type="Gene3D" id="3.10.550.10">
    <property type="entry name" value="Hypothetical protein Atu2299"/>
    <property type="match status" value="1"/>
</dbReference>
<protein>
    <recommendedName>
        <fullName evidence="3">DUF2026 domain-containing protein</fullName>
    </recommendedName>
</protein>
<dbReference type="Proteomes" id="UP000187891">
    <property type="component" value="Unassembled WGS sequence"/>
</dbReference>
<gene>
    <name evidence="1" type="ORF">DSM25559_0600</name>
</gene>
<dbReference type="InterPro" id="IPR018599">
    <property type="entry name" value="DUF2026"/>
</dbReference>
<accession>A0A1R3TA03</accession>
<organism evidence="1 2">
    <name type="scientific">Agrobacterium rosae</name>
    <dbReference type="NCBI Taxonomy" id="1972867"/>
    <lineage>
        <taxon>Bacteria</taxon>
        <taxon>Pseudomonadati</taxon>
        <taxon>Pseudomonadota</taxon>
        <taxon>Alphaproteobacteria</taxon>
        <taxon>Hyphomicrobiales</taxon>
        <taxon>Rhizobiaceae</taxon>
        <taxon>Rhizobium/Agrobacterium group</taxon>
        <taxon>Agrobacterium</taxon>
    </lineage>
</organism>
<dbReference type="AlphaFoldDB" id="A0A1R3TA03"/>
<proteinExistence type="predicted"/>
<evidence type="ECO:0000313" key="2">
    <source>
        <dbReference type="Proteomes" id="UP000187891"/>
    </source>
</evidence>
<dbReference type="RefSeq" id="WP_077117760.1">
    <property type="nucleotide sequence ID" value="NZ_FMUE01000001.1"/>
</dbReference>
<evidence type="ECO:0000313" key="1">
    <source>
        <dbReference type="EMBL" id="SCX06205.1"/>
    </source>
</evidence>
<reference evidence="2" key="1">
    <citation type="submission" date="2016-10" db="EMBL/GenBank/DDBJ databases">
        <authorList>
            <person name="Wibberg D."/>
        </authorList>
    </citation>
    <scope>NUCLEOTIDE SEQUENCE [LARGE SCALE GENOMIC DNA]</scope>
</reference>
<dbReference type="Pfam" id="PF09641">
    <property type="entry name" value="DUF2026"/>
    <property type="match status" value="1"/>
</dbReference>
<dbReference type="EMBL" id="FMUE01000001">
    <property type="protein sequence ID" value="SCX06205.1"/>
    <property type="molecule type" value="Genomic_DNA"/>
</dbReference>
<dbReference type="InterPro" id="IPR023107">
    <property type="entry name" value="Atu2299-like_dom_sf"/>
</dbReference>
<dbReference type="InterPro" id="IPR038765">
    <property type="entry name" value="Papain-like_cys_pep_sf"/>
</dbReference>
<dbReference type="STRING" id="1907666.DSM25559_0600"/>
<evidence type="ECO:0008006" key="3">
    <source>
        <dbReference type="Google" id="ProtNLM"/>
    </source>
</evidence>